<evidence type="ECO:0000313" key="2">
    <source>
        <dbReference type="Proteomes" id="UP001396334"/>
    </source>
</evidence>
<comment type="caution">
    <text evidence="1">The sequence shown here is derived from an EMBL/GenBank/DDBJ whole genome shotgun (WGS) entry which is preliminary data.</text>
</comment>
<sequence>MEEFLFPAVPANNFVYFNKESRESTIKITIEPFWNRPYKFLQSVAQGKFSTMSNKCSGHLIHALKRAIGAILSNAFKMSESAILSSNSTLSLVSWRNDSLVSQLQNRGCCNTSNAFGLAAS</sequence>
<gene>
    <name evidence="1" type="ORF">V6N11_023060</name>
</gene>
<proteinExistence type="predicted"/>
<organism evidence="1 2">
    <name type="scientific">Hibiscus sabdariffa</name>
    <name type="common">roselle</name>
    <dbReference type="NCBI Taxonomy" id="183260"/>
    <lineage>
        <taxon>Eukaryota</taxon>
        <taxon>Viridiplantae</taxon>
        <taxon>Streptophyta</taxon>
        <taxon>Embryophyta</taxon>
        <taxon>Tracheophyta</taxon>
        <taxon>Spermatophyta</taxon>
        <taxon>Magnoliopsida</taxon>
        <taxon>eudicotyledons</taxon>
        <taxon>Gunneridae</taxon>
        <taxon>Pentapetalae</taxon>
        <taxon>rosids</taxon>
        <taxon>malvids</taxon>
        <taxon>Malvales</taxon>
        <taxon>Malvaceae</taxon>
        <taxon>Malvoideae</taxon>
        <taxon>Hibiscus</taxon>
    </lineage>
</organism>
<protein>
    <submittedName>
        <fullName evidence="1">Uncharacterized protein</fullName>
    </submittedName>
</protein>
<reference evidence="1 2" key="1">
    <citation type="journal article" date="2024" name="G3 (Bethesda)">
        <title>Genome assembly of Hibiscus sabdariffa L. provides insights into metabolisms of medicinal natural products.</title>
        <authorList>
            <person name="Kim T."/>
        </authorList>
    </citation>
    <scope>NUCLEOTIDE SEQUENCE [LARGE SCALE GENOMIC DNA]</scope>
    <source>
        <strain evidence="1">TK-2024</strain>
        <tissue evidence="1">Old leaves</tissue>
    </source>
</reference>
<dbReference type="Proteomes" id="UP001396334">
    <property type="component" value="Unassembled WGS sequence"/>
</dbReference>
<dbReference type="EMBL" id="JBBPBN010000005">
    <property type="protein sequence ID" value="KAK9038175.1"/>
    <property type="molecule type" value="Genomic_DNA"/>
</dbReference>
<accession>A0ABR2TL61</accession>
<evidence type="ECO:0000313" key="1">
    <source>
        <dbReference type="EMBL" id="KAK9038175.1"/>
    </source>
</evidence>
<name>A0ABR2TL61_9ROSI</name>
<keyword evidence="2" id="KW-1185">Reference proteome</keyword>